<name>A0A4R8G3D7_9BACI</name>
<dbReference type="EMBL" id="SOEE01000043">
    <property type="protein sequence ID" value="TDX34541.1"/>
    <property type="molecule type" value="Genomic_DNA"/>
</dbReference>
<gene>
    <name evidence="1" type="ORF">DFO72_1437</name>
</gene>
<dbReference type="AlphaFoldDB" id="A0A4R8G3D7"/>
<accession>A0A4R8G3D7</accession>
<protein>
    <submittedName>
        <fullName evidence="1">Uncharacterized protein DUF1657</fullName>
    </submittedName>
</protein>
<dbReference type="Proteomes" id="UP000295513">
    <property type="component" value="Unassembled WGS sequence"/>
</dbReference>
<dbReference type="Pfam" id="PF07870">
    <property type="entry name" value="DUF1657"/>
    <property type="match status" value="1"/>
</dbReference>
<proteinExistence type="predicted"/>
<sequence length="68" mass="7867">MTVGSQVKQCLSNIKSIDASLSRLAIISQDEEAKRTFHEMMMIMEEVKDDLKKRVGQLEMEELQYKGF</sequence>
<organism evidence="1 2">
    <name type="scientific">Cytobacillus oceanisediminis</name>
    <dbReference type="NCBI Taxonomy" id="665099"/>
    <lineage>
        <taxon>Bacteria</taxon>
        <taxon>Bacillati</taxon>
        <taxon>Bacillota</taxon>
        <taxon>Bacilli</taxon>
        <taxon>Bacillales</taxon>
        <taxon>Bacillaceae</taxon>
        <taxon>Cytobacillus</taxon>
    </lineage>
</organism>
<reference evidence="1 2" key="1">
    <citation type="submission" date="2019-03" db="EMBL/GenBank/DDBJ databases">
        <title>Freshwater and sediment microbial communities from various areas in North America, analyzing microbe dynamics in response to fracking.</title>
        <authorList>
            <person name="Lamendella R."/>
        </authorList>
    </citation>
    <scope>NUCLEOTIDE SEQUENCE [LARGE SCALE GENOMIC DNA]</scope>
    <source>
        <strain evidence="1 2">13_TX</strain>
    </source>
</reference>
<dbReference type="InterPro" id="IPR012452">
    <property type="entry name" value="DUF1657"/>
</dbReference>
<evidence type="ECO:0000313" key="2">
    <source>
        <dbReference type="Proteomes" id="UP000295513"/>
    </source>
</evidence>
<comment type="caution">
    <text evidence="1">The sequence shown here is derived from an EMBL/GenBank/DDBJ whole genome shotgun (WGS) entry which is preliminary data.</text>
</comment>
<dbReference type="RefSeq" id="WP_134177346.1">
    <property type="nucleotide sequence ID" value="NZ_SOEE01000043.1"/>
</dbReference>
<evidence type="ECO:0000313" key="1">
    <source>
        <dbReference type="EMBL" id="TDX34541.1"/>
    </source>
</evidence>